<name>A0ABV0Q5X4_9TELE</name>
<sequence>MPNLLEISIMTHPFLLWSRSQFGSLFLHMLFNSRPKEFSDKKFFNLEFSDQFCLVILYCEFLEHPHSITTLLLWWKKLFLEDILIPLSARCFCTHTHTHQLPKFN</sequence>
<evidence type="ECO:0000313" key="1">
    <source>
        <dbReference type="EMBL" id="MEQ2191192.1"/>
    </source>
</evidence>
<dbReference type="Proteomes" id="UP001434883">
    <property type="component" value="Unassembled WGS sequence"/>
</dbReference>
<proteinExistence type="predicted"/>
<organism evidence="1 2">
    <name type="scientific">Xenoophorus captivus</name>
    <dbReference type="NCBI Taxonomy" id="1517983"/>
    <lineage>
        <taxon>Eukaryota</taxon>
        <taxon>Metazoa</taxon>
        <taxon>Chordata</taxon>
        <taxon>Craniata</taxon>
        <taxon>Vertebrata</taxon>
        <taxon>Euteleostomi</taxon>
        <taxon>Actinopterygii</taxon>
        <taxon>Neopterygii</taxon>
        <taxon>Teleostei</taxon>
        <taxon>Neoteleostei</taxon>
        <taxon>Acanthomorphata</taxon>
        <taxon>Ovalentaria</taxon>
        <taxon>Atherinomorphae</taxon>
        <taxon>Cyprinodontiformes</taxon>
        <taxon>Goodeidae</taxon>
        <taxon>Xenoophorus</taxon>
    </lineage>
</organism>
<evidence type="ECO:0000313" key="2">
    <source>
        <dbReference type="Proteomes" id="UP001434883"/>
    </source>
</evidence>
<accession>A0ABV0Q5X4</accession>
<keyword evidence="2" id="KW-1185">Reference proteome</keyword>
<gene>
    <name evidence="1" type="ORF">XENOCAPTIV_023429</name>
</gene>
<dbReference type="EMBL" id="JAHRIN010000532">
    <property type="protein sequence ID" value="MEQ2191192.1"/>
    <property type="molecule type" value="Genomic_DNA"/>
</dbReference>
<reference evidence="1 2" key="1">
    <citation type="submission" date="2021-06" db="EMBL/GenBank/DDBJ databases">
        <authorList>
            <person name="Palmer J.M."/>
        </authorList>
    </citation>
    <scope>NUCLEOTIDE SEQUENCE [LARGE SCALE GENOMIC DNA]</scope>
    <source>
        <strain evidence="1 2">XC_2019</strain>
        <tissue evidence="1">Muscle</tissue>
    </source>
</reference>
<protein>
    <submittedName>
        <fullName evidence="1">Uncharacterized protein</fullName>
    </submittedName>
</protein>
<comment type="caution">
    <text evidence="1">The sequence shown here is derived from an EMBL/GenBank/DDBJ whole genome shotgun (WGS) entry which is preliminary data.</text>
</comment>